<evidence type="ECO:0000313" key="1">
    <source>
        <dbReference type="EMBL" id="SMD46178.1"/>
    </source>
</evidence>
<reference evidence="2" key="1">
    <citation type="submission" date="2017-04" db="EMBL/GenBank/DDBJ databases">
        <authorList>
            <person name="Varghese N."/>
            <person name="Submissions S."/>
        </authorList>
    </citation>
    <scope>NUCLEOTIDE SEQUENCE [LARGE SCALE GENOMIC DNA]</scope>
    <source>
        <strain evidence="2">DSM 16537</strain>
    </source>
</reference>
<dbReference type="EMBL" id="LT838813">
    <property type="protein sequence ID" value="SMD46178.1"/>
    <property type="molecule type" value="Genomic_DNA"/>
</dbReference>
<organism evidence="1 2">
    <name type="scientific">Aquiflexum balticum DSM 16537</name>
    <dbReference type="NCBI Taxonomy" id="758820"/>
    <lineage>
        <taxon>Bacteria</taxon>
        <taxon>Pseudomonadati</taxon>
        <taxon>Bacteroidota</taxon>
        <taxon>Cytophagia</taxon>
        <taxon>Cytophagales</taxon>
        <taxon>Cyclobacteriaceae</taxon>
        <taxon>Aquiflexum</taxon>
    </lineage>
</organism>
<proteinExistence type="predicted"/>
<keyword evidence="2" id="KW-1185">Reference proteome</keyword>
<dbReference type="RefSeq" id="WP_084123113.1">
    <property type="nucleotide sequence ID" value="NZ_LT838813.1"/>
</dbReference>
<dbReference type="AlphaFoldDB" id="A0A1W2HBR9"/>
<evidence type="ECO:0000313" key="2">
    <source>
        <dbReference type="Proteomes" id="UP000192333"/>
    </source>
</evidence>
<dbReference type="Proteomes" id="UP000192333">
    <property type="component" value="Chromosome I"/>
</dbReference>
<name>A0A1W2HBR9_9BACT</name>
<gene>
    <name evidence="1" type="ORF">SAMN00777080_4859</name>
</gene>
<protein>
    <submittedName>
        <fullName evidence="1">Uncharacterized protein</fullName>
    </submittedName>
</protein>
<dbReference type="OrthoDB" id="839951at2"/>
<accession>A0A1W2HBR9</accession>
<dbReference type="STRING" id="758820.SAMN00777080_4859"/>
<sequence>MNISINLFLAICIRLLLVQEDIKITYINTSPIEKSEWTYFKKTASDNTDRAEKILKDVEAGLRAYAKKKGASTIEIYIIDQQHGELPTESQYGKKGFVEILFSLKSYS</sequence>